<keyword evidence="7 9" id="KW-0811">Translocation</keyword>
<dbReference type="NCBIfam" id="TIGR00966">
    <property type="entry name" value="transloc_SecF"/>
    <property type="match status" value="1"/>
</dbReference>
<keyword evidence="4 9" id="KW-0812">Transmembrane</keyword>
<feature type="transmembrane region" description="Helical" evidence="9">
    <location>
        <begin position="316"/>
        <end position="342"/>
    </location>
</feature>
<feature type="transmembrane region" description="Helical" evidence="9">
    <location>
        <begin position="222"/>
        <end position="239"/>
    </location>
</feature>
<keyword evidence="2 9" id="KW-0813">Transport</keyword>
<dbReference type="InterPro" id="IPR022813">
    <property type="entry name" value="SecD/SecF_arch_bac"/>
</dbReference>
<dbReference type="GO" id="GO:0006605">
    <property type="term" value="P:protein targeting"/>
    <property type="evidence" value="ECO:0007669"/>
    <property type="project" value="UniProtKB-UniRule"/>
</dbReference>
<evidence type="ECO:0000256" key="9">
    <source>
        <dbReference type="HAMAP-Rule" id="MF_01464"/>
    </source>
</evidence>
<accession>A0A3E2BLD8</accession>
<evidence type="ECO:0000256" key="7">
    <source>
        <dbReference type="ARBA" id="ARBA00023010"/>
    </source>
</evidence>
<dbReference type="GO" id="GO:0015450">
    <property type="term" value="F:protein-transporting ATPase activity"/>
    <property type="evidence" value="ECO:0007669"/>
    <property type="project" value="InterPro"/>
</dbReference>
<comment type="subunit">
    <text evidence="9">Forms a complex with SecD. Part of the essential Sec protein translocation apparatus which comprises SecA, SecYEG and auxiliary proteins SecDF. Other proteins may also be involved.</text>
</comment>
<evidence type="ECO:0000256" key="4">
    <source>
        <dbReference type="ARBA" id="ARBA00022692"/>
    </source>
</evidence>
<proteinExistence type="inferred from homology"/>
<dbReference type="AlphaFoldDB" id="A0A3E2BLD8"/>
<dbReference type="HAMAP" id="MF_01464_B">
    <property type="entry name" value="SecF_B"/>
    <property type="match status" value="1"/>
</dbReference>
<protein>
    <recommendedName>
        <fullName evidence="9">Protein-export membrane protein SecF</fullName>
    </recommendedName>
</protein>
<sequence length="387" mass="43591">MQIFKKTPNIPFLKYKWIALAVTLIIVVAGLINILAGKGLKLGVDFGEGTLIRVMFKEPVSVSEVRKLLSEVGLGDSIIQEAGKESREFQIRTMEKRTTTQDQEIESHQILADRVIQSLQGEEDRQKLAQGLLDLNSIDRASLTNLLRSVAPDEAENLANKIVDYRTEKGIIASWDELKRAPLNLPQEITSYLESRTFLGKMTVLSRETVGPQVGKDLRKKATQAIIWSLIGMLVYIAFRFKGVEYGAAAIFTLAQDVLITMSIYSFTPREINLPIIAGLLTIVGFSINDTIVIFDRIRELQRTMRREKLENIMNLSLNLNLSRTLITSGTVFLTVLSLYIFGGQVINDFAFLMLIGTIEGVYSTIFLSCPVVLFWNQYLKKKKLHK</sequence>
<comment type="subcellular location">
    <subcellularLocation>
        <location evidence="1 9">Cell membrane</location>
        <topology evidence="1 9">Multi-pass membrane protein</topology>
    </subcellularLocation>
</comment>
<dbReference type="EMBL" id="QUAH01000008">
    <property type="protein sequence ID" value="RFT15531.1"/>
    <property type="molecule type" value="Genomic_DNA"/>
</dbReference>
<evidence type="ECO:0000256" key="1">
    <source>
        <dbReference type="ARBA" id="ARBA00004651"/>
    </source>
</evidence>
<evidence type="ECO:0000259" key="10">
    <source>
        <dbReference type="Pfam" id="PF02355"/>
    </source>
</evidence>
<keyword evidence="5 9" id="KW-0653">Protein transport</keyword>
<name>A0A3E2BLD8_9BACT</name>
<evidence type="ECO:0000256" key="6">
    <source>
        <dbReference type="ARBA" id="ARBA00022989"/>
    </source>
</evidence>
<dbReference type="GO" id="GO:0043952">
    <property type="term" value="P:protein transport by the Sec complex"/>
    <property type="evidence" value="ECO:0007669"/>
    <property type="project" value="UniProtKB-UniRule"/>
</dbReference>
<keyword evidence="3 9" id="KW-1003">Cell membrane</keyword>
<dbReference type="SUPFAM" id="SSF82866">
    <property type="entry name" value="Multidrug efflux transporter AcrB transmembrane domain"/>
    <property type="match status" value="1"/>
</dbReference>
<gene>
    <name evidence="9" type="primary">secF</name>
    <name evidence="11" type="ORF">OP8BY_0179</name>
</gene>
<dbReference type="InterPro" id="IPR055344">
    <property type="entry name" value="SecD_SecF_C_bact"/>
</dbReference>
<organism evidence="11 12">
    <name type="scientific">Candidatus Saccharicenans subterraneus</name>
    <dbReference type="NCBI Taxonomy" id="2508984"/>
    <lineage>
        <taxon>Bacteria</taxon>
        <taxon>Candidatus Aminicenantota</taxon>
        <taxon>Candidatus Aminicenantia</taxon>
        <taxon>Candidatus Aminicenantales</taxon>
        <taxon>Candidatus Saccharicenantaceae</taxon>
        <taxon>Candidatus Saccharicenans</taxon>
    </lineage>
</organism>
<keyword evidence="8 9" id="KW-0472">Membrane</keyword>
<dbReference type="NCBIfam" id="TIGR00916">
    <property type="entry name" value="2A0604s01"/>
    <property type="match status" value="1"/>
</dbReference>
<evidence type="ECO:0000256" key="5">
    <source>
        <dbReference type="ARBA" id="ARBA00022927"/>
    </source>
</evidence>
<feature type="transmembrane region" description="Helical" evidence="9">
    <location>
        <begin position="354"/>
        <end position="377"/>
    </location>
</feature>
<evidence type="ECO:0000313" key="12">
    <source>
        <dbReference type="Proteomes" id="UP000257323"/>
    </source>
</evidence>
<comment type="similarity">
    <text evidence="9">Belongs to the SecD/SecF family. SecF subfamily.</text>
</comment>
<dbReference type="PANTHER" id="PTHR30081:SF8">
    <property type="entry name" value="PROTEIN TRANSLOCASE SUBUNIT SECF"/>
    <property type="match status" value="1"/>
</dbReference>
<comment type="caution">
    <text evidence="11">The sequence shown here is derived from an EMBL/GenBank/DDBJ whole genome shotgun (WGS) entry which is preliminary data.</text>
</comment>
<evidence type="ECO:0000256" key="3">
    <source>
        <dbReference type="ARBA" id="ARBA00022475"/>
    </source>
</evidence>
<keyword evidence="6 9" id="KW-1133">Transmembrane helix</keyword>
<feature type="transmembrane region" description="Helical" evidence="9">
    <location>
        <begin position="274"/>
        <end position="295"/>
    </location>
</feature>
<dbReference type="Proteomes" id="UP000257323">
    <property type="component" value="Unassembled WGS sequence"/>
</dbReference>
<feature type="transmembrane region" description="Helical" evidence="9">
    <location>
        <begin position="12"/>
        <end position="36"/>
    </location>
</feature>
<dbReference type="PRINTS" id="PR01755">
    <property type="entry name" value="SECFTRNLCASE"/>
</dbReference>
<dbReference type="Pfam" id="PF02355">
    <property type="entry name" value="SecD_SecF_C"/>
    <property type="match status" value="1"/>
</dbReference>
<dbReference type="InterPro" id="IPR005665">
    <property type="entry name" value="SecF_bac"/>
</dbReference>
<reference evidence="11 12" key="1">
    <citation type="submission" date="2018-08" db="EMBL/GenBank/DDBJ databases">
        <title>Genome analysis of the thermophilic bacterium of the candidate phylum Aminicenantes from deep subsurface aquifer revealed its physiology and ecological role.</title>
        <authorList>
            <person name="Kadnikov V.V."/>
            <person name="Mardanov A.V."/>
            <person name="Beletsky A.V."/>
            <person name="Karnachuk O.V."/>
            <person name="Ravin N.V."/>
        </authorList>
    </citation>
    <scope>NUCLEOTIDE SEQUENCE [LARGE SCALE GENOMIC DNA]</scope>
    <source>
        <strain evidence="11">BY38</strain>
    </source>
</reference>
<dbReference type="InterPro" id="IPR048634">
    <property type="entry name" value="SecD_SecF_C"/>
</dbReference>
<feature type="transmembrane region" description="Helical" evidence="9">
    <location>
        <begin position="246"/>
        <end position="268"/>
    </location>
</feature>
<feature type="domain" description="Protein export membrane protein SecD/SecF C-terminal" evidence="10">
    <location>
        <begin position="201"/>
        <end position="377"/>
    </location>
</feature>
<dbReference type="GO" id="GO:0065002">
    <property type="term" value="P:intracellular protein transmembrane transport"/>
    <property type="evidence" value="ECO:0007669"/>
    <property type="project" value="UniProtKB-UniRule"/>
</dbReference>
<evidence type="ECO:0000256" key="2">
    <source>
        <dbReference type="ARBA" id="ARBA00022448"/>
    </source>
</evidence>
<evidence type="ECO:0000256" key="8">
    <source>
        <dbReference type="ARBA" id="ARBA00023136"/>
    </source>
</evidence>
<dbReference type="PANTHER" id="PTHR30081">
    <property type="entry name" value="PROTEIN-EXPORT MEMBRANE PROTEIN SEC"/>
    <property type="match status" value="1"/>
</dbReference>
<comment type="function">
    <text evidence="9">Part of the Sec protein translocase complex. Interacts with the SecYEG preprotein conducting channel. SecDF uses the proton motive force (PMF) to complete protein translocation after the ATP-dependent function of SecA.</text>
</comment>
<dbReference type="GO" id="GO:0005886">
    <property type="term" value="C:plasma membrane"/>
    <property type="evidence" value="ECO:0007669"/>
    <property type="project" value="UniProtKB-SubCell"/>
</dbReference>
<dbReference type="InterPro" id="IPR022645">
    <property type="entry name" value="SecD/SecF_bac"/>
</dbReference>
<evidence type="ECO:0000313" key="11">
    <source>
        <dbReference type="EMBL" id="RFT15531.1"/>
    </source>
</evidence>
<dbReference type="Gene3D" id="1.20.1640.10">
    <property type="entry name" value="Multidrug efflux transporter AcrB transmembrane domain"/>
    <property type="match status" value="1"/>
</dbReference>